<dbReference type="GO" id="GO:0052856">
    <property type="term" value="F:NAD(P)HX epimerase activity"/>
    <property type="evidence" value="ECO:0007669"/>
    <property type="project" value="UniProtKB-UniRule"/>
</dbReference>
<evidence type="ECO:0000256" key="19">
    <source>
        <dbReference type="PIRNR" id="PIRNR017184"/>
    </source>
</evidence>
<feature type="binding site" evidence="18">
    <location>
        <position position="149"/>
    </location>
    <ligand>
        <name>(6S)-NADPHX</name>
        <dbReference type="ChEBI" id="CHEBI:64076"/>
    </ligand>
</feature>
<keyword evidence="8 17" id="KW-0521">NADP</keyword>
<dbReference type="Pfam" id="PF03853">
    <property type="entry name" value="YjeF_N"/>
    <property type="match status" value="1"/>
</dbReference>
<feature type="binding site" evidence="17">
    <location>
        <begin position="377"/>
        <end position="381"/>
    </location>
    <ligand>
        <name>AMP</name>
        <dbReference type="ChEBI" id="CHEBI:456215"/>
    </ligand>
</feature>
<evidence type="ECO:0000256" key="13">
    <source>
        <dbReference type="ARBA" id="ARBA00023268"/>
    </source>
</evidence>
<comment type="cofactor">
    <cofactor evidence="18 19">
        <name>K(+)</name>
        <dbReference type="ChEBI" id="CHEBI:29103"/>
    </cofactor>
    <text evidence="18 19">Binds 1 potassium ion per subunit.</text>
</comment>
<dbReference type="PIRSF" id="PIRSF017184">
    <property type="entry name" value="Nnr"/>
    <property type="match status" value="1"/>
</dbReference>
<feature type="binding site" evidence="17">
    <location>
        <position position="296"/>
    </location>
    <ligand>
        <name>(6S)-NADPHX</name>
        <dbReference type="ChEBI" id="CHEBI:64076"/>
    </ligand>
</feature>
<name>A0A0G3X781_9SPHN</name>
<comment type="similarity">
    <text evidence="3 19">In the N-terminal section; belongs to the NnrE/AIBP family.</text>
</comment>
<dbReference type="STRING" id="543877.AM2010_1347"/>
<evidence type="ECO:0000313" key="23">
    <source>
        <dbReference type="Proteomes" id="UP000037643"/>
    </source>
</evidence>
<evidence type="ECO:0000256" key="10">
    <source>
        <dbReference type="ARBA" id="ARBA00023027"/>
    </source>
</evidence>
<feature type="binding site" evidence="18">
    <location>
        <position position="60"/>
    </location>
    <ligand>
        <name>K(+)</name>
        <dbReference type="ChEBI" id="CHEBI:29103"/>
    </ligand>
</feature>
<comment type="caution">
    <text evidence="18">Lacks conserved residue(s) required for the propagation of feature annotation.</text>
</comment>
<feature type="binding site" evidence="17">
    <location>
        <position position="406"/>
    </location>
    <ligand>
        <name>AMP</name>
        <dbReference type="ChEBI" id="CHEBI:456215"/>
    </ligand>
</feature>
<dbReference type="NCBIfam" id="TIGR00196">
    <property type="entry name" value="yjeF_cterm"/>
    <property type="match status" value="1"/>
</dbReference>
<evidence type="ECO:0000256" key="12">
    <source>
        <dbReference type="ARBA" id="ARBA00023239"/>
    </source>
</evidence>
<evidence type="ECO:0000256" key="16">
    <source>
        <dbReference type="ARBA" id="ARBA00049209"/>
    </source>
</evidence>
<keyword evidence="6 17" id="KW-0547">Nucleotide-binding</keyword>
<dbReference type="EC" id="4.2.1.136" evidence="19"/>
<evidence type="ECO:0000256" key="15">
    <source>
        <dbReference type="ARBA" id="ARBA00048238"/>
    </source>
</evidence>
<dbReference type="PROSITE" id="PS51385">
    <property type="entry name" value="YJEF_N"/>
    <property type="match status" value="1"/>
</dbReference>
<dbReference type="Gene3D" id="3.40.50.10260">
    <property type="entry name" value="YjeF N-terminal domain"/>
    <property type="match status" value="1"/>
</dbReference>
<dbReference type="GO" id="GO:0046872">
    <property type="term" value="F:metal ion binding"/>
    <property type="evidence" value="ECO:0007669"/>
    <property type="project" value="UniProtKB-UniRule"/>
</dbReference>
<sequence length="462" mass="47830">MSPNDPVLTVAQMQAAEQALVDAGTDVDTLMQRAGCGAAEWVWRLAAGRPVTVLCGPGNNGGDGYVIAQVLHRRGIDVAVVAPALPRTDAARNACDSYRGPVVQTADGRHGAVLVDCLFGSGLTRPLSGDLAGLLHDLAARHHHLVAVDLPSGIESDSGVPLNRDLPACDLTLALGAWKFAHWTMPASGRMGARRLVDIGVAVPQAPARLSQRPQLEPPSADAHKYRRGLLGVVGGAMPGAALLSANAAIHAGAGYVKLLSDQSHPAAPAALVVDRGPLAEALDDPRMGAVLVGPGLGRDGEAPARLERALERDCPLVLDADALHLLTPRRFERETLLTPHEGELERLCRAFDVAGEGKRAKAKELARKSGAVVLAKGPDTLLCTPDGGVILFPPGPSWLSAAGTGDILAGIAASRMATGCSAALAAEQAVWLHNEAARIAGVAFSADDLAQAVKAAYARFL</sequence>
<feature type="binding site" evidence="17">
    <location>
        <position position="407"/>
    </location>
    <ligand>
        <name>(6S)-NADPHX</name>
        <dbReference type="ChEBI" id="CHEBI:64076"/>
    </ligand>
</feature>
<dbReference type="GO" id="GO:0005524">
    <property type="term" value="F:ATP binding"/>
    <property type="evidence" value="ECO:0007669"/>
    <property type="project" value="UniProtKB-UniRule"/>
</dbReference>
<comment type="function">
    <text evidence="17">Catalyzes the dehydration of the S-form of NAD(P)HX at the expense of ADP, which is converted to AMP. Together with NAD(P)HX epimerase, which catalyzes the epimerization of the S- and R-forms, the enzyme allows the repair of both epimers of NAD(P)HX, a damaged form of NAD(P)H that is a result of enzymatic or heat-dependent hydration.</text>
</comment>
<protein>
    <recommendedName>
        <fullName evidence="19">Bifunctional NAD(P)H-hydrate repair enzyme</fullName>
    </recommendedName>
    <alternativeName>
        <fullName evidence="19">Nicotinamide nucleotide repair protein</fullName>
    </alternativeName>
    <domain>
        <recommendedName>
            <fullName evidence="19">ADP-dependent (S)-NAD(P)H-hydrate dehydratase</fullName>
            <ecNumber evidence="19">4.2.1.136</ecNumber>
        </recommendedName>
        <alternativeName>
            <fullName evidence="19">ADP-dependent NAD(P)HX dehydratase</fullName>
        </alternativeName>
    </domain>
    <domain>
        <recommendedName>
            <fullName evidence="19">NAD(P)H-hydrate epimerase</fullName>
            <ecNumber evidence="19">5.1.99.6</ecNumber>
        </recommendedName>
    </domain>
</protein>
<reference evidence="22 23" key="1">
    <citation type="submission" date="2015-06" db="EMBL/GenBank/DDBJ databases">
        <authorList>
            <person name="Kim K.M."/>
        </authorList>
    </citation>
    <scope>NUCLEOTIDE SEQUENCE [LARGE SCALE GENOMIC DNA]</scope>
    <source>
        <strain evidence="22 23">KCTC 22370</strain>
    </source>
</reference>
<feature type="binding site" evidence="18">
    <location>
        <begin position="120"/>
        <end position="126"/>
    </location>
    <ligand>
        <name>(6S)-NADPHX</name>
        <dbReference type="ChEBI" id="CHEBI:64076"/>
    </ligand>
</feature>
<keyword evidence="12 17" id="KW-0456">Lyase</keyword>
<dbReference type="HAMAP" id="MF_01965">
    <property type="entry name" value="NADHX_dehydratase"/>
    <property type="match status" value="1"/>
</dbReference>
<dbReference type="Pfam" id="PF01256">
    <property type="entry name" value="Carb_kinase"/>
    <property type="match status" value="1"/>
</dbReference>
<proteinExistence type="inferred from homology"/>
<dbReference type="AlphaFoldDB" id="A0A0G3X781"/>
<keyword evidence="22" id="KW-0808">Transferase</keyword>
<feature type="binding site" evidence="17">
    <location>
        <position position="241"/>
    </location>
    <ligand>
        <name>(6S)-NADPHX</name>
        <dbReference type="ChEBI" id="CHEBI:64076"/>
    </ligand>
</feature>
<dbReference type="OrthoDB" id="9806925at2"/>
<dbReference type="InterPro" id="IPR017953">
    <property type="entry name" value="Carbohydrate_kinase_pred_CS"/>
</dbReference>
<keyword evidence="23" id="KW-1185">Reference proteome</keyword>
<evidence type="ECO:0000256" key="17">
    <source>
        <dbReference type="HAMAP-Rule" id="MF_01965"/>
    </source>
</evidence>
<evidence type="ECO:0000256" key="11">
    <source>
        <dbReference type="ARBA" id="ARBA00023235"/>
    </source>
</evidence>
<feature type="binding site" evidence="18">
    <location>
        <position position="152"/>
    </location>
    <ligand>
        <name>K(+)</name>
        <dbReference type="ChEBI" id="CHEBI:29103"/>
    </ligand>
</feature>
<comment type="catalytic activity">
    <reaction evidence="16 17 19">
        <text>(6S)-NADPHX + ADP = AMP + phosphate + NADPH + H(+)</text>
        <dbReference type="Rhea" id="RHEA:32235"/>
        <dbReference type="ChEBI" id="CHEBI:15378"/>
        <dbReference type="ChEBI" id="CHEBI:43474"/>
        <dbReference type="ChEBI" id="CHEBI:57783"/>
        <dbReference type="ChEBI" id="CHEBI:64076"/>
        <dbReference type="ChEBI" id="CHEBI:456215"/>
        <dbReference type="ChEBI" id="CHEBI:456216"/>
        <dbReference type="EC" id="4.2.1.136"/>
    </reaction>
</comment>
<comment type="function">
    <text evidence="18">Catalyzes the epimerization of the S- and R-forms of NAD(P)HX, a damaged form of NAD(P)H that is a result of enzymatic or heat-dependent hydration. This is a prerequisite for the S-specific NAD(P)H-hydrate dehydratase to allow the repair of both epimers of NAD(P)HX.</text>
</comment>
<dbReference type="PATRIC" id="fig|543877.4.peg.1369"/>
<gene>
    <name evidence="17" type="primary">nnrD</name>
    <name evidence="18" type="synonym">nnrE</name>
    <name evidence="22" type="ORF">AM2010_1347</name>
</gene>
<keyword evidence="22" id="KW-0418">Kinase</keyword>
<feature type="domain" description="YjeF C-terminal" evidence="20">
    <location>
        <begin position="208"/>
        <end position="461"/>
    </location>
</feature>
<dbReference type="GO" id="GO:0046496">
    <property type="term" value="P:nicotinamide nucleotide metabolic process"/>
    <property type="evidence" value="ECO:0007669"/>
    <property type="project" value="UniProtKB-UniRule"/>
</dbReference>
<comment type="catalytic activity">
    <reaction evidence="15 17 19">
        <text>(6S)-NADHX + ADP = AMP + phosphate + NADH + H(+)</text>
        <dbReference type="Rhea" id="RHEA:32223"/>
        <dbReference type="ChEBI" id="CHEBI:15378"/>
        <dbReference type="ChEBI" id="CHEBI:43474"/>
        <dbReference type="ChEBI" id="CHEBI:57945"/>
        <dbReference type="ChEBI" id="CHEBI:64074"/>
        <dbReference type="ChEBI" id="CHEBI:456215"/>
        <dbReference type="ChEBI" id="CHEBI:456216"/>
        <dbReference type="EC" id="4.2.1.136"/>
    </reaction>
</comment>
<dbReference type="GO" id="GO:0110051">
    <property type="term" value="P:metabolite repair"/>
    <property type="evidence" value="ECO:0007669"/>
    <property type="project" value="TreeGrafter"/>
</dbReference>
<evidence type="ECO:0000313" key="22">
    <source>
        <dbReference type="EMBL" id="AKM07420.1"/>
    </source>
</evidence>
<feature type="binding site" evidence="18">
    <location>
        <begin position="59"/>
        <end position="63"/>
    </location>
    <ligand>
        <name>(6S)-NADPHX</name>
        <dbReference type="ChEBI" id="CHEBI:64076"/>
    </ligand>
</feature>
<comment type="catalytic activity">
    <reaction evidence="1 18 19">
        <text>(6R)-NADHX = (6S)-NADHX</text>
        <dbReference type="Rhea" id="RHEA:32215"/>
        <dbReference type="ChEBI" id="CHEBI:64074"/>
        <dbReference type="ChEBI" id="CHEBI:64075"/>
        <dbReference type="EC" id="5.1.99.6"/>
    </reaction>
</comment>
<dbReference type="CDD" id="cd01171">
    <property type="entry name" value="YXKO-related"/>
    <property type="match status" value="1"/>
</dbReference>
<keyword evidence="11 18" id="KW-0413">Isomerase</keyword>
<dbReference type="GO" id="GO:0052855">
    <property type="term" value="F:ADP-dependent NAD(P)H-hydrate dehydratase activity"/>
    <property type="evidence" value="ECO:0007669"/>
    <property type="project" value="UniProtKB-UniRule"/>
</dbReference>
<evidence type="ECO:0000256" key="1">
    <source>
        <dbReference type="ARBA" id="ARBA00000013"/>
    </source>
</evidence>
<dbReference type="EC" id="5.1.99.6" evidence="19"/>
<keyword evidence="5 18" id="KW-0479">Metal-binding</keyword>
<dbReference type="GO" id="GO:0016301">
    <property type="term" value="F:kinase activity"/>
    <property type="evidence" value="ECO:0007669"/>
    <property type="project" value="UniProtKB-KW"/>
</dbReference>
<feature type="binding site" evidence="18">
    <location>
        <position position="116"/>
    </location>
    <ligand>
        <name>K(+)</name>
        <dbReference type="ChEBI" id="CHEBI:29103"/>
    </ligand>
</feature>
<keyword evidence="13" id="KW-0511">Multifunctional enzyme</keyword>
<dbReference type="InterPro" id="IPR030677">
    <property type="entry name" value="Nnr"/>
</dbReference>
<evidence type="ECO:0000256" key="8">
    <source>
        <dbReference type="ARBA" id="ARBA00022857"/>
    </source>
</evidence>
<comment type="cofactor">
    <cofactor evidence="17">
        <name>Mg(2+)</name>
        <dbReference type="ChEBI" id="CHEBI:18420"/>
    </cofactor>
</comment>
<dbReference type="InterPro" id="IPR000631">
    <property type="entry name" value="CARKD"/>
</dbReference>
<evidence type="ECO:0000256" key="4">
    <source>
        <dbReference type="ARBA" id="ARBA00009524"/>
    </source>
</evidence>
<evidence type="ECO:0000256" key="6">
    <source>
        <dbReference type="ARBA" id="ARBA00022741"/>
    </source>
</evidence>
<dbReference type="EMBL" id="CP011805">
    <property type="protein sequence ID" value="AKM07420.1"/>
    <property type="molecule type" value="Genomic_DNA"/>
</dbReference>
<dbReference type="PANTHER" id="PTHR12592:SF0">
    <property type="entry name" value="ATP-DEPENDENT (S)-NAD(P)H-HYDRATE DEHYDRATASE"/>
    <property type="match status" value="1"/>
</dbReference>
<evidence type="ECO:0000259" key="21">
    <source>
        <dbReference type="PROSITE" id="PS51385"/>
    </source>
</evidence>
<accession>A0A0G3X781</accession>
<evidence type="ECO:0000256" key="7">
    <source>
        <dbReference type="ARBA" id="ARBA00022840"/>
    </source>
</evidence>
<dbReference type="KEGG" id="amx:AM2010_1347"/>
<dbReference type="SUPFAM" id="SSF53613">
    <property type="entry name" value="Ribokinase-like"/>
    <property type="match status" value="1"/>
</dbReference>
<dbReference type="PROSITE" id="PS51383">
    <property type="entry name" value="YJEF_C_3"/>
    <property type="match status" value="1"/>
</dbReference>
<dbReference type="Proteomes" id="UP000037643">
    <property type="component" value="Chromosome"/>
</dbReference>
<evidence type="ECO:0000256" key="18">
    <source>
        <dbReference type="HAMAP-Rule" id="MF_01966"/>
    </source>
</evidence>
<keyword evidence="10 17" id="KW-0520">NAD</keyword>
<evidence type="ECO:0000256" key="3">
    <source>
        <dbReference type="ARBA" id="ARBA00006001"/>
    </source>
</evidence>
<dbReference type="RefSeq" id="WP_047806430.1">
    <property type="nucleotide sequence ID" value="NZ_CP011805.1"/>
</dbReference>
<dbReference type="SUPFAM" id="SSF64153">
    <property type="entry name" value="YjeF N-terminal domain-like"/>
    <property type="match status" value="1"/>
</dbReference>
<evidence type="ECO:0000256" key="14">
    <source>
        <dbReference type="ARBA" id="ARBA00025153"/>
    </source>
</evidence>
<feature type="binding site" evidence="17">
    <location>
        <position position="341"/>
    </location>
    <ligand>
        <name>(6S)-NADPHX</name>
        <dbReference type="ChEBI" id="CHEBI:64076"/>
    </ligand>
</feature>
<dbReference type="PANTHER" id="PTHR12592">
    <property type="entry name" value="ATP-DEPENDENT (S)-NAD(P)H-HYDRATE DEHYDRATASE FAMILY MEMBER"/>
    <property type="match status" value="1"/>
</dbReference>
<evidence type="ECO:0000256" key="9">
    <source>
        <dbReference type="ARBA" id="ARBA00022958"/>
    </source>
</evidence>
<comment type="similarity">
    <text evidence="4 19">In the C-terminal section; belongs to the NnrD/CARKD family.</text>
</comment>
<keyword evidence="9 18" id="KW-0630">Potassium</keyword>
<dbReference type="InterPro" id="IPR029056">
    <property type="entry name" value="Ribokinase-like"/>
</dbReference>
<comment type="subunit">
    <text evidence="17">Homotetramer.</text>
</comment>
<evidence type="ECO:0000256" key="2">
    <source>
        <dbReference type="ARBA" id="ARBA00000909"/>
    </source>
</evidence>
<dbReference type="Gene3D" id="3.40.1190.20">
    <property type="match status" value="1"/>
</dbReference>
<dbReference type="PROSITE" id="PS01049">
    <property type="entry name" value="YJEF_C_1"/>
    <property type="match status" value="1"/>
</dbReference>
<feature type="domain" description="YjeF N-terminal" evidence="21">
    <location>
        <begin position="13"/>
        <end position="207"/>
    </location>
</feature>
<comment type="catalytic activity">
    <reaction evidence="2 18 19">
        <text>(6R)-NADPHX = (6S)-NADPHX</text>
        <dbReference type="Rhea" id="RHEA:32227"/>
        <dbReference type="ChEBI" id="CHEBI:64076"/>
        <dbReference type="ChEBI" id="CHEBI:64077"/>
        <dbReference type="EC" id="5.1.99.6"/>
    </reaction>
</comment>
<dbReference type="InterPro" id="IPR004443">
    <property type="entry name" value="YjeF_N_dom"/>
</dbReference>
<comment type="similarity">
    <text evidence="18">Belongs to the NnrE/AIBP family.</text>
</comment>
<dbReference type="NCBIfam" id="TIGR00197">
    <property type="entry name" value="yjeF_nterm"/>
    <property type="match status" value="1"/>
</dbReference>
<dbReference type="InterPro" id="IPR036652">
    <property type="entry name" value="YjeF_N_dom_sf"/>
</dbReference>
<comment type="similarity">
    <text evidence="17">Belongs to the NnrD/CARKD family.</text>
</comment>
<evidence type="ECO:0000259" key="20">
    <source>
        <dbReference type="PROSITE" id="PS51383"/>
    </source>
</evidence>
<keyword evidence="7 17" id="KW-0067">ATP-binding</keyword>
<dbReference type="HAMAP" id="MF_01966">
    <property type="entry name" value="NADHX_epimerase"/>
    <property type="match status" value="1"/>
</dbReference>
<comment type="function">
    <text evidence="14 19">Bifunctional enzyme that catalyzes the epimerization of the S- and R-forms of NAD(P)HX and the dehydration of the S-form of NAD(P)HX at the expense of ADP, which is converted to AMP. This allows the repair of both epimers of NAD(P)HX, a damaged form of NAD(P)H that is a result of enzymatic or heat-dependent hydration.</text>
</comment>
<organism evidence="22 23">
    <name type="scientific">Pelagerythrobacter marensis</name>
    <dbReference type="NCBI Taxonomy" id="543877"/>
    <lineage>
        <taxon>Bacteria</taxon>
        <taxon>Pseudomonadati</taxon>
        <taxon>Pseudomonadota</taxon>
        <taxon>Alphaproteobacteria</taxon>
        <taxon>Sphingomonadales</taxon>
        <taxon>Erythrobacteraceae</taxon>
        <taxon>Pelagerythrobacter</taxon>
    </lineage>
</organism>
<evidence type="ECO:0000256" key="5">
    <source>
        <dbReference type="ARBA" id="ARBA00022723"/>
    </source>
</evidence>